<dbReference type="RefSeq" id="WP_043842956.1">
    <property type="nucleotide sequence ID" value="NZ_AQQW01000003.1"/>
</dbReference>
<dbReference type="AlphaFoldDB" id="W4HME8"/>
<organism evidence="2 3">
    <name type="scientific">Roseivivax marinus</name>
    <dbReference type="NCBI Taxonomy" id="1379903"/>
    <lineage>
        <taxon>Bacteria</taxon>
        <taxon>Pseudomonadati</taxon>
        <taxon>Pseudomonadota</taxon>
        <taxon>Alphaproteobacteria</taxon>
        <taxon>Rhodobacterales</taxon>
        <taxon>Roseobacteraceae</taxon>
        <taxon>Roseivivax</taxon>
    </lineage>
</organism>
<proteinExistence type="predicted"/>
<protein>
    <submittedName>
        <fullName evidence="2">Uncharacterized protein</fullName>
    </submittedName>
</protein>
<name>W4HME8_9RHOB</name>
<keyword evidence="3" id="KW-1185">Reference proteome</keyword>
<dbReference type="Proteomes" id="UP000019063">
    <property type="component" value="Unassembled WGS sequence"/>
</dbReference>
<dbReference type="STRING" id="1379903.ATO8_06221"/>
<dbReference type="eggNOG" id="ENOG5033MZT">
    <property type="taxonomic scope" value="Bacteria"/>
</dbReference>
<gene>
    <name evidence="2" type="ORF">ATO8_06221</name>
</gene>
<keyword evidence="1" id="KW-0732">Signal</keyword>
<feature type="chain" id="PRO_5004842179" evidence="1">
    <location>
        <begin position="21"/>
        <end position="102"/>
    </location>
</feature>
<dbReference type="EMBL" id="AQQW01000003">
    <property type="protein sequence ID" value="ETW13603.1"/>
    <property type="molecule type" value="Genomic_DNA"/>
</dbReference>
<accession>W4HME8</accession>
<evidence type="ECO:0000313" key="3">
    <source>
        <dbReference type="Proteomes" id="UP000019063"/>
    </source>
</evidence>
<reference evidence="2 3" key="1">
    <citation type="journal article" date="2014" name="Antonie Van Leeuwenhoek">
        <title>Roseivivax atlanticus sp. nov., isolated from surface seawater of the Atlantic Ocean.</title>
        <authorList>
            <person name="Li G."/>
            <person name="Lai Q."/>
            <person name="Liu X."/>
            <person name="Sun F."/>
            <person name="Shao Z."/>
        </authorList>
    </citation>
    <scope>NUCLEOTIDE SEQUENCE [LARGE SCALE GENOMIC DNA]</scope>
    <source>
        <strain evidence="2 3">22II-s10s</strain>
    </source>
</reference>
<comment type="caution">
    <text evidence="2">The sequence shown here is derived from an EMBL/GenBank/DDBJ whole genome shotgun (WGS) entry which is preliminary data.</text>
</comment>
<sequence length="102" mass="10046">MWHGIRELCLLAIPCITALAAPFAGVAGAAPVAGAPVLVIAGDPAAVVAAADGRPVGPVAAPLAVVAAGDVDFARRLRNAGAWHVTSAAWLASLCLISGTTR</sequence>
<evidence type="ECO:0000256" key="1">
    <source>
        <dbReference type="SAM" id="SignalP"/>
    </source>
</evidence>
<evidence type="ECO:0000313" key="2">
    <source>
        <dbReference type="EMBL" id="ETW13603.1"/>
    </source>
</evidence>
<feature type="signal peptide" evidence="1">
    <location>
        <begin position="1"/>
        <end position="20"/>
    </location>
</feature>